<protein>
    <recommendedName>
        <fullName evidence="5">CNNM transmembrane domain-containing protein</fullName>
    </recommendedName>
</protein>
<sequence length="482" mass="52344">MDAEGKDDPEGEKVLYVGICVGLTVLAGLMSGLTLGLMSMDDVDLQVLERSGTEKEKRHAARVAPVLRRPHLLLVTLLLVNAAAMEALPIFLDRLVDPIAAVAISVTVVLLFGEIIPQALCSRHGLAIGAYSAWFVQLLIWMTWLISYPISKILDYALGTEHGALFRRAQLKALVDIHSSSEGMGGYLTNEEIGIIRGALDLSGKRAVMAMTPLDKVFMVSADAELNVATLKNILASGHSRVPVHSPSNRHDIQGLVLIKELALVDPRDNLKVTSQRLRGLPALRADIAMYDLLKVFQTGRSHMVVLTRPPPNSPPPAPGTPQHPRPASPPEQNGGIVAVDMEGGEDEHKLPKDLEDALATGEGRPGEPIGIITIEDVIEELLGQEIVDETDQYLDNMRTQKINKAMMLKDLPENLRALLSHRGGASSFRTTPSTQLPALRDAMSRAQTLQGQLPRSGSLQEPLLPERMDRQSSDPGRSARS</sequence>
<dbReference type="AlphaFoldDB" id="A0AAW1NT58"/>
<keyword evidence="2 4" id="KW-0472">Membrane</keyword>
<feature type="domain" description="CNNM transmembrane" evidence="5">
    <location>
        <begin position="9"/>
        <end position="192"/>
    </location>
</feature>
<dbReference type="InterPro" id="IPR045095">
    <property type="entry name" value="ACDP"/>
</dbReference>
<dbReference type="Gene3D" id="3.10.580.10">
    <property type="entry name" value="CBS-domain"/>
    <property type="match status" value="1"/>
</dbReference>
<dbReference type="Proteomes" id="UP001465755">
    <property type="component" value="Unassembled WGS sequence"/>
</dbReference>
<evidence type="ECO:0000256" key="3">
    <source>
        <dbReference type="SAM" id="MobiDB-lite"/>
    </source>
</evidence>
<keyword evidence="7" id="KW-1185">Reference proteome</keyword>
<evidence type="ECO:0000313" key="6">
    <source>
        <dbReference type="EMBL" id="KAK9798173.1"/>
    </source>
</evidence>
<dbReference type="PROSITE" id="PS51846">
    <property type="entry name" value="CNNM"/>
    <property type="match status" value="1"/>
</dbReference>
<organism evidence="6 7">
    <name type="scientific">Symbiochloris irregularis</name>
    <dbReference type="NCBI Taxonomy" id="706552"/>
    <lineage>
        <taxon>Eukaryota</taxon>
        <taxon>Viridiplantae</taxon>
        <taxon>Chlorophyta</taxon>
        <taxon>core chlorophytes</taxon>
        <taxon>Trebouxiophyceae</taxon>
        <taxon>Trebouxiales</taxon>
        <taxon>Trebouxiaceae</taxon>
        <taxon>Symbiochloris</taxon>
    </lineage>
</organism>
<feature type="compositionally biased region" description="Polar residues" evidence="3">
    <location>
        <begin position="446"/>
        <end position="460"/>
    </location>
</feature>
<keyword evidence="2 4" id="KW-0812">Transmembrane</keyword>
<evidence type="ECO:0000259" key="5">
    <source>
        <dbReference type="PROSITE" id="PS51846"/>
    </source>
</evidence>
<dbReference type="InterPro" id="IPR002550">
    <property type="entry name" value="CNNM"/>
</dbReference>
<dbReference type="PANTHER" id="PTHR12064">
    <property type="entry name" value="METAL TRANSPORTER CNNM"/>
    <property type="match status" value="1"/>
</dbReference>
<gene>
    <name evidence="6" type="ORF">WJX73_006777</name>
</gene>
<dbReference type="SUPFAM" id="SSF54631">
    <property type="entry name" value="CBS-domain pair"/>
    <property type="match status" value="1"/>
</dbReference>
<keyword evidence="1" id="KW-0677">Repeat</keyword>
<feature type="region of interest" description="Disordered" evidence="3">
    <location>
        <begin position="305"/>
        <end position="338"/>
    </location>
</feature>
<dbReference type="InterPro" id="IPR046342">
    <property type="entry name" value="CBS_dom_sf"/>
</dbReference>
<reference evidence="6 7" key="1">
    <citation type="journal article" date="2024" name="Nat. Commun.">
        <title>Phylogenomics reveals the evolutionary origins of lichenization in chlorophyte algae.</title>
        <authorList>
            <person name="Puginier C."/>
            <person name="Libourel C."/>
            <person name="Otte J."/>
            <person name="Skaloud P."/>
            <person name="Haon M."/>
            <person name="Grisel S."/>
            <person name="Petersen M."/>
            <person name="Berrin J.G."/>
            <person name="Delaux P.M."/>
            <person name="Dal Grande F."/>
            <person name="Keller J."/>
        </authorList>
    </citation>
    <scope>NUCLEOTIDE SEQUENCE [LARGE SCALE GENOMIC DNA]</scope>
    <source>
        <strain evidence="6 7">SAG 2036</strain>
    </source>
</reference>
<feature type="region of interest" description="Disordered" evidence="3">
    <location>
        <begin position="446"/>
        <end position="482"/>
    </location>
</feature>
<dbReference type="PANTHER" id="PTHR12064:SF97">
    <property type="entry name" value="METAL TRANSPORTER CNNM-5"/>
    <property type="match status" value="1"/>
</dbReference>
<feature type="transmembrane region" description="Helical" evidence="4">
    <location>
        <begin position="128"/>
        <end position="146"/>
    </location>
</feature>
<dbReference type="GO" id="GO:0030026">
    <property type="term" value="P:intracellular manganese ion homeostasis"/>
    <property type="evidence" value="ECO:0007669"/>
    <property type="project" value="TreeGrafter"/>
</dbReference>
<feature type="transmembrane region" description="Helical" evidence="4">
    <location>
        <begin position="98"/>
        <end position="116"/>
    </location>
</feature>
<dbReference type="GO" id="GO:0010960">
    <property type="term" value="P:magnesium ion homeostasis"/>
    <property type="evidence" value="ECO:0007669"/>
    <property type="project" value="InterPro"/>
</dbReference>
<dbReference type="GO" id="GO:0005737">
    <property type="term" value="C:cytoplasm"/>
    <property type="evidence" value="ECO:0007669"/>
    <property type="project" value="TreeGrafter"/>
</dbReference>
<keyword evidence="2 4" id="KW-1133">Transmembrane helix</keyword>
<comment type="caution">
    <text evidence="6">The sequence shown here is derived from an EMBL/GenBank/DDBJ whole genome shotgun (WGS) entry which is preliminary data.</text>
</comment>
<evidence type="ECO:0000256" key="2">
    <source>
        <dbReference type="PROSITE-ProRule" id="PRU01193"/>
    </source>
</evidence>
<dbReference type="EMBL" id="JALJOQ010000101">
    <property type="protein sequence ID" value="KAK9798173.1"/>
    <property type="molecule type" value="Genomic_DNA"/>
</dbReference>
<feature type="transmembrane region" description="Helical" evidence="4">
    <location>
        <begin position="72"/>
        <end position="92"/>
    </location>
</feature>
<evidence type="ECO:0000313" key="7">
    <source>
        <dbReference type="Proteomes" id="UP001465755"/>
    </source>
</evidence>
<dbReference type="Pfam" id="PF01595">
    <property type="entry name" value="CNNM"/>
    <property type="match status" value="1"/>
</dbReference>
<feature type="compositionally biased region" description="Pro residues" evidence="3">
    <location>
        <begin position="309"/>
        <end position="330"/>
    </location>
</feature>
<evidence type="ECO:0000256" key="1">
    <source>
        <dbReference type="ARBA" id="ARBA00022737"/>
    </source>
</evidence>
<name>A0AAW1NT58_9CHLO</name>
<proteinExistence type="predicted"/>
<feature type="transmembrane region" description="Helical" evidence="4">
    <location>
        <begin position="14"/>
        <end position="38"/>
    </location>
</feature>
<evidence type="ECO:0000256" key="4">
    <source>
        <dbReference type="SAM" id="Phobius"/>
    </source>
</evidence>
<dbReference type="GO" id="GO:0016020">
    <property type="term" value="C:membrane"/>
    <property type="evidence" value="ECO:0007669"/>
    <property type="project" value="UniProtKB-UniRule"/>
</dbReference>
<accession>A0AAW1NT58</accession>